<dbReference type="InterPro" id="IPR023395">
    <property type="entry name" value="MCP_dom_sf"/>
</dbReference>
<evidence type="ECO:0000256" key="1">
    <source>
        <dbReference type="ARBA" id="ARBA00004141"/>
    </source>
</evidence>
<feature type="repeat" description="Solcar" evidence="7">
    <location>
        <begin position="1074"/>
        <end position="1157"/>
    </location>
</feature>
<dbReference type="Pfam" id="PF00153">
    <property type="entry name" value="Mito_carr"/>
    <property type="match status" value="3"/>
</dbReference>
<sequence>MANMPMDIVTDVFLRLPATTLLRCRVLSKPCLSLIDSPDFVASHLKRTLETEEHLMILLLSHRLLRTMYLDAPDKLSDVEHPLQIGGLTEVFGSVNGVIGLTNSPVDLAIFNPSTRKIHRLPIAPIDFSEQFITRENVFYGLGYDSVSDDYKVVRMIQSKYKGDGVEESFGYALEIKVFSLKSNQWKRVHLLFEVQILFIYFYYDLLHRRGNGVLASNSLHWILPRTGGHTAFNTIIRFDLASDDLGVLSFPNDLYLEDDMDIGVLDGCLCLMCYSESSHVGVWILREYEGEWSKFITVPKPETVVSFEFVRPMIYSKDRSKILLEINNGKLMWFDLESKGFETLEIKGCEGPCNAEIVVSSLVLGCKGDPRRAQEKKMMQKGNKRLYAFDSERSFLEKTMANMPMDIVNDVFLRLPATTLVRCRLLSKPCFSLIDSPDFIASHLKRVLETEEHLMIILRSPRLLRTVYLDAPDKISDVDHPLQAGGFTEVFGSVNGVIGLTNSPVDLAIFNPSTRKIHRLPIEPIDFSERFIARENVFYGLGYDSVSDDYKVVRMVQSTHKGHGVKESCRAFEVKVFSLKSNKWKRIHLLFDVQILFTKLYYRLLYRRGNGVLASNRLHWILPRSRGYIAWNTVIRFDLASDDLGILRYPLELLHEDDMGIGVLDGCLCLMCYSEFTHVDVWILRKYQRKWSKFISVPKPEIVVSFEFVRPMIYSKDRRKILLEINNGKLFWFDLESKSFETLEIKGCEGLPCNVEIVVSSLVLGCKGDPRRAQEKKMGNKRWGRWFSVQGIQAEVMSKAGELQSPKLYKSEISIIGSLSKLNLKIYRKMRLLFCFCFFFMIIFNASAYDPLDPNGNITIKWDIMSWTADGYVATVTMNNFQIYRHIQSPGWTLGWAWAKKEVIWSMVGAQATEQGDCSKFKGNVPHCCKKTPTVVDLLPGVPYNQQISNCCKGGVVGAWGQDPSSAVSQFQVSVGLAGTTNKTVKLPKNFTLLGPGPGYTCGPAKIVPSTVFLTTDKRRKTQALTQYRPCFVYVFCWSEKAKGEERRFACGDTFSVKIFSPYGLYFFKLDKRRFYVNGAGLFTGVTVALYPVSVVKTRLQVASRDIAEKSAFSVIKGILKNDGVPGLYRGFGTVITGAVPARIIFLTALETTKISAFKLVAPLELSEPTQAAIANGIAGMTASLFSQAVFVPIDVVSQKLMVQGYSGHAKYTGGIDVATKIIKSYGVRGLYRGFGLSVMTYSPSSAAWWASYGSSQRVIWSRLLGYGSDSKATAAPSQSKIVLVQALGGIIAGATASSITTPLDTIKTRLQVMGHQENRPSAKKVVKDLIAQDGWKGFYRGLGPRFFSMSAWGTSMILTYEYLSKLYIILSHFAMLTTLSLT</sequence>
<dbReference type="SUPFAM" id="SSF103506">
    <property type="entry name" value="Mitochondrial carrier"/>
    <property type="match status" value="1"/>
</dbReference>
<dbReference type="Gene3D" id="1.50.40.10">
    <property type="entry name" value="Mitochondrial carrier domain"/>
    <property type="match status" value="1"/>
</dbReference>
<feature type="domain" description="F-box" evidence="8">
    <location>
        <begin position="1"/>
        <end position="45"/>
    </location>
</feature>
<dbReference type="SUPFAM" id="SSF81383">
    <property type="entry name" value="F-box domain"/>
    <property type="match status" value="2"/>
</dbReference>
<evidence type="ECO:0000256" key="5">
    <source>
        <dbReference type="ARBA" id="ARBA00023136"/>
    </source>
</evidence>
<dbReference type="InterPro" id="IPR036047">
    <property type="entry name" value="F-box-like_dom_sf"/>
</dbReference>
<dbReference type="Pfam" id="PF00646">
    <property type="entry name" value="F-box"/>
    <property type="match status" value="2"/>
</dbReference>
<dbReference type="FunFam" id="1.50.40.10:FF:000148">
    <property type="entry name" value="Mitochondrial substrate carrier family protein"/>
    <property type="match status" value="1"/>
</dbReference>
<dbReference type="GO" id="GO:0010215">
    <property type="term" value="P:cellulose microfibril organization"/>
    <property type="evidence" value="ECO:0007669"/>
    <property type="project" value="InterPro"/>
</dbReference>
<dbReference type="Proteomes" id="UP000694005">
    <property type="component" value="Chromosome A03"/>
</dbReference>
<evidence type="ECO:0000256" key="2">
    <source>
        <dbReference type="ARBA" id="ARBA00005507"/>
    </source>
</evidence>
<dbReference type="NCBIfam" id="TIGR01640">
    <property type="entry name" value="F_box_assoc_1"/>
    <property type="match status" value="2"/>
</dbReference>
<dbReference type="EMBL" id="LS974619">
    <property type="protein sequence ID" value="CAG7879372.1"/>
    <property type="molecule type" value="Genomic_DNA"/>
</dbReference>
<dbReference type="PANTHER" id="PTHR46080:SF3">
    <property type="entry name" value="MITOCHONDRIAL SUBSTRATE CARRIER FAMILY PROTEIN"/>
    <property type="match status" value="1"/>
</dbReference>
<protein>
    <recommendedName>
        <fullName evidence="8">F-box domain-containing protein</fullName>
    </recommendedName>
</protein>
<comment type="subcellular location">
    <subcellularLocation>
        <location evidence="1">Membrane</location>
        <topology evidence="1">Multi-pass membrane protein</topology>
    </subcellularLocation>
</comment>
<dbReference type="SMART" id="SM00256">
    <property type="entry name" value="FBOX"/>
    <property type="match status" value="2"/>
</dbReference>
<comment type="similarity">
    <text evidence="2">Belongs to the COBRA family.</text>
</comment>
<evidence type="ECO:0000256" key="4">
    <source>
        <dbReference type="ARBA" id="ARBA00022729"/>
    </source>
</evidence>
<gene>
    <name evidence="9" type="ORF">BRAPAZ1V2_A03P07150.2</name>
</gene>
<keyword evidence="3 7" id="KW-0812">Transmembrane</keyword>
<evidence type="ECO:0000256" key="6">
    <source>
        <dbReference type="ARBA" id="ARBA00023180"/>
    </source>
</evidence>
<dbReference type="Pfam" id="PF08268">
    <property type="entry name" value="FBA_3"/>
    <property type="match status" value="2"/>
</dbReference>
<dbReference type="InterPro" id="IPR006918">
    <property type="entry name" value="COBRA_pln"/>
</dbReference>
<dbReference type="InterPro" id="IPR018108">
    <property type="entry name" value="MCP_transmembrane"/>
</dbReference>
<dbReference type="PANTHER" id="PTHR46080">
    <property type="entry name" value="MITOCHONDRIAL SUBSTRATE CARRIER FAMILY PROTEIN J"/>
    <property type="match status" value="1"/>
</dbReference>
<accession>A0A8D9DTH8</accession>
<keyword evidence="5 7" id="KW-0472">Membrane</keyword>
<dbReference type="Gramene" id="A03p07150.2_BraZ1">
    <property type="protein sequence ID" value="A03p07150.2_BraZ1.CDS"/>
    <property type="gene ID" value="A03g07150.2_BraZ1"/>
</dbReference>
<evidence type="ECO:0000256" key="7">
    <source>
        <dbReference type="PROSITE-ProRule" id="PRU00282"/>
    </source>
</evidence>
<dbReference type="InterPro" id="IPR001810">
    <property type="entry name" value="F-box_dom"/>
</dbReference>
<proteinExistence type="inferred from homology"/>
<dbReference type="GO" id="GO:0016020">
    <property type="term" value="C:membrane"/>
    <property type="evidence" value="ECO:0007669"/>
    <property type="project" value="UniProtKB-SubCell"/>
</dbReference>
<feature type="domain" description="F-box" evidence="8">
    <location>
        <begin position="398"/>
        <end position="448"/>
    </location>
</feature>
<dbReference type="InterPro" id="IPR017451">
    <property type="entry name" value="F-box-assoc_interact_dom"/>
</dbReference>
<feature type="repeat" description="Solcar" evidence="7">
    <location>
        <begin position="1282"/>
        <end position="1368"/>
    </location>
</feature>
<reference evidence="9 10" key="1">
    <citation type="submission" date="2021-07" db="EMBL/GenBank/DDBJ databases">
        <authorList>
            <consortium name="Genoscope - CEA"/>
            <person name="William W."/>
        </authorList>
    </citation>
    <scope>NUCLEOTIDE SEQUENCE [LARGE SCALE GENOMIC DNA]</scope>
</reference>
<keyword evidence="6" id="KW-0325">Glycoprotein</keyword>
<evidence type="ECO:0000313" key="9">
    <source>
        <dbReference type="EMBL" id="CAG7879372.1"/>
    </source>
</evidence>
<dbReference type="PROSITE" id="PS50181">
    <property type="entry name" value="FBOX"/>
    <property type="match status" value="2"/>
</dbReference>
<keyword evidence="4" id="KW-0732">Signal</keyword>
<organism evidence="9 10">
    <name type="scientific">Brassica campestris</name>
    <name type="common">Field mustard</name>
    <dbReference type="NCBI Taxonomy" id="3711"/>
    <lineage>
        <taxon>Eukaryota</taxon>
        <taxon>Viridiplantae</taxon>
        <taxon>Streptophyta</taxon>
        <taxon>Embryophyta</taxon>
        <taxon>Tracheophyta</taxon>
        <taxon>Spermatophyta</taxon>
        <taxon>Magnoliopsida</taxon>
        <taxon>eudicotyledons</taxon>
        <taxon>Gunneridae</taxon>
        <taxon>Pentapetalae</taxon>
        <taxon>rosids</taxon>
        <taxon>malvids</taxon>
        <taxon>Brassicales</taxon>
        <taxon>Brassicaceae</taxon>
        <taxon>Brassiceae</taxon>
        <taxon>Brassica</taxon>
    </lineage>
</organism>
<evidence type="ECO:0000313" key="10">
    <source>
        <dbReference type="Proteomes" id="UP000694005"/>
    </source>
</evidence>
<dbReference type="PROSITE" id="PS50920">
    <property type="entry name" value="SOLCAR"/>
    <property type="match status" value="3"/>
</dbReference>
<evidence type="ECO:0000256" key="3">
    <source>
        <dbReference type="ARBA" id="ARBA00022692"/>
    </source>
</evidence>
<dbReference type="Pfam" id="PF04833">
    <property type="entry name" value="COBRA"/>
    <property type="match status" value="1"/>
</dbReference>
<name>A0A8D9DTH8_BRACM</name>
<evidence type="ECO:0000259" key="8">
    <source>
        <dbReference type="PROSITE" id="PS50181"/>
    </source>
</evidence>
<feature type="repeat" description="Solcar" evidence="7">
    <location>
        <begin position="1172"/>
        <end position="1260"/>
    </location>
</feature>
<dbReference type="InterPro" id="IPR013187">
    <property type="entry name" value="F-box-assoc_dom_typ3"/>
</dbReference>